<feature type="region of interest" description="Disordered" evidence="6">
    <location>
        <begin position="352"/>
        <end position="414"/>
    </location>
</feature>
<dbReference type="PANTHER" id="PTHR43289:SF34">
    <property type="entry name" value="SERINE_THREONINE-PROTEIN KINASE YBDM-RELATED"/>
    <property type="match status" value="1"/>
</dbReference>
<evidence type="ECO:0000256" key="6">
    <source>
        <dbReference type="SAM" id="MobiDB-lite"/>
    </source>
</evidence>
<gene>
    <name evidence="8" type="ORF">SAMN05414137_111221</name>
</gene>
<evidence type="ECO:0000313" key="8">
    <source>
        <dbReference type="EMBL" id="SEL68791.1"/>
    </source>
</evidence>
<sequence>MTQQDGFTDPRMFSSVGLDRLGAKPLRATDPRRVGPYAVVAVLGGGGMGRIYLGRNLDDVTSAPAAVKVIRPEYAEDEGFRRRFERESAALARVRGEQAAVLLGSGYDGDLLWMATEYIPGPTLSEAVAASGPLGAAGAWRLALDLAQAVTAMERVGVVHRDIKPSNVILGPAGCRVIDFGISQAADTSAITTTGQQVGTPAYMSPEQVRGQTVASSSDVFALGSVLAFAVTGNGPFGDGTSVDVLHRVAFEEPKEEVLARVEQADPQLAELVRTCLDKDPQARPTASEVAERAALRQVAAPWPPELSATVMSRVEVVQAVQALPLPAPDAPPAPVADDGTLLLGRATAAASAPFSPSAPPTPPTAQAPLHGPVRATPPTVPVVPEPQAPAPVLPSYVSVGPDTAPGAAPEPRQGRRRGVLLAVGAVLAVAALTGTAIAMTGGNGKPGGSQTVAQQGGGSSMDGVPASPGASGAAGPSATASTGTAGVRPSGPAGSTAARPGTSGAASAPGQPGGPGPGGSPATTPASQQTTPAATHSSPPPPPSTPSWDQACTYYSGSEETDIHGHGSTAAIEEVQCLLLNRGGQLANLISSSGGVDGQFGPGTQKAVETFQSCVGLSNDGGVGPLTWPVLRGSKNC</sequence>
<dbReference type="SUPFAM" id="SSF47090">
    <property type="entry name" value="PGBD-like"/>
    <property type="match status" value="1"/>
</dbReference>
<dbReference type="InterPro" id="IPR036366">
    <property type="entry name" value="PGBDSf"/>
</dbReference>
<feature type="compositionally biased region" description="Pro residues" evidence="6">
    <location>
        <begin position="357"/>
        <end position="366"/>
    </location>
</feature>
<feature type="region of interest" description="Disordered" evidence="6">
    <location>
        <begin position="441"/>
        <end position="553"/>
    </location>
</feature>
<keyword evidence="9" id="KW-1185">Reference proteome</keyword>
<proteinExistence type="predicted"/>
<keyword evidence="2 5" id="KW-0547">Nucleotide-binding</keyword>
<evidence type="ECO:0000256" key="3">
    <source>
        <dbReference type="ARBA" id="ARBA00022777"/>
    </source>
</evidence>
<dbReference type="InterPro" id="IPR036365">
    <property type="entry name" value="PGBD-like_sf"/>
</dbReference>
<protein>
    <submittedName>
        <fullName evidence="8">Serine/threonine protein kinase</fullName>
    </submittedName>
</protein>
<dbReference type="PROSITE" id="PS00108">
    <property type="entry name" value="PROTEIN_KINASE_ST"/>
    <property type="match status" value="1"/>
</dbReference>
<keyword evidence="3 8" id="KW-0418">Kinase</keyword>
<dbReference type="InterPro" id="IPR000719">
    <property type="entry name" value="Prot_kinase_dom"/>
</dbReference>
<dbReference type="Gene3D" id="3.30.200.20">
    <property type="entry name" value="Phosphorylase Kinase, domain 1"/>
    <property type="match status" value="1"/>
</dbReference>
<feature type="compositionally biased region" description="Low complexity" evidence="6">
    <location>
        <begin position="521"/>
        <end position="538"/>
    </location>
</feature>
<dbReference type="Gene3D" id="1.10.510.10">
    <property type="entry name" value="Transferase(Phosphotransferase) domain 1"/>
    <property type="match status" value="1"/>
</dbReference>
<dbReference type="Proteomes" id="UP000183015">
    <property type="component" value="Unassembled WGS sequence"/>
</dbReference>
<feature type="compositionally biased region" description="Pro residues" evidence="6">
    <location>
        <begin position="379"/>
        <end position="393"/>
    </location>
</feature>
<organism evidence="8 9">
    <name type="scientific">Streptacidiphilus jiangxiensis</name>
    <dbReference type="NCBI Taxonomy" id="235985"/>
    <lineage>
        <taxon>Bacteria</taxon>
        <taxon>Bacillati</taxon>
        <taxon>Actinomycetota</taxon>
        <taxon>Actinomycetes</taxon>
        <taxon>Kitasatosporales</taxon>
        <taxon>Streptomycetaceae</taxon>
        <taxon>Streptacidiphilus</taxon>
    </lineage>
</organism>
<dbReference type="STRING" id="235985.SAMN05414137_111221"/>
<dbReference type="PROSITE" id="PS00107">
    <property type="entry name" value="PROTEIN_KINASE_ATP"/>
    <property type="match status" value="1"/>
</dbReference>
<feature type="binding site" evidence="5">
    <location>
        <position position="68"/>
    </location>
    <ligand>
        <name>ATP</name>
        <dbReference type="ChEBI" id="CHEBI:30616"/>
    </ligand>
</feature>
<feature type="compositionally biased region" description="Low complexity" evidence="6">
    <location>
        <begin position="367"/>
        <end position="378"/>
    </location>
</feature>
<dbReference type="InterPro" id="IPR002477">
    <property type="entry name" value="Peptidoglycan-bd-like"/>
</dbReference>
<feature type="compositionally biased region" description="Low complexity" evidence="6">
    <location>
        <begin position="466"/>
        <end position="487"/>
    </location>
</feature>
<keyword evidence="1" id="KW-0808">Transferase</keyword>
<evidence type="ECO:0000256" key="2">
    <source>
        <dbReference type="ARBA" id="ARBA00022741"/>
    </source>
</evidence>
<dbReference type="RefSeq" id="WP_177240384.1">
    <property type="nucleotide sequence ID" value="NZ_FOAZ01000011.1"/>
</dbReference>
<dbReference type="Pfam" id="PF00069">
    <property type="entry name" value="Pkinase"/>
    <property type="match status" value="1"/>
</dbReference>
<evidence type="ECO:0000259" key="7">
    <source>
        <dbReference type="PROSITE" id="PS50011"/>
    </source>
</evidence>
<keyword evidence="4 5" id="KW-0067">ATP-binding</keyword>
<evidence type="ECO:0000256" key="4">
    <source>
        <dbReference type="ARBA" id="ARBA00022840"/>
    </source>
</evidence>
<dbReference type="PROSITE" id="PS50011">
    <property type="entry name" value="PROTEIN_KINASE_DOM"/>
    <property type="match status" value="1"/>
</dbReference>
<feature type="compositionally biased region" description="Low complexity" evidence="6">
    <location>
        <begin position="494"/>
        <end position="511"/>
    </location>
</feature>
<dbReference type="InterPro" id="IPR011009">
    <property type="entry name" value="Kinase-like_dom_sf"/>
</dbReference>
<dbReference type="Gene3D" id="1.10.101.10">
    <property type="entry name" value="PGBD-like superfamily/PGBD"/>
    <property type="match status" value="1"/>
</dbReference>
<evidence type="ECO:0000313" key="9">
    <source>
        <dbReference type="Proteomes" id="UP000183015"/>
    </source>
</evidence>
<evidence type="ECO:0000256" key="5">
    <source>
        <dbReference type="PROSITE-ProRule" id="PRU10141"/>
    </source>
</evidence>
<dbReference type="InterPro" id="IPR008271">
    <property type="entry name" value="Ser/Thr_kinase_AS"/>
</dbReference>
<dbReference type="CDD" id="cd14014">
    <property type="entry name" value="STKc_PknB_like"/>
    <property type="match status" value="1"/>
</dbReference>
<dbReference type="Pfam" id="PF01471">
    <property type="entry name" value="PG_binding_1"/>
    <property type="match status" value="1"/>
</dbReference>
<dbReference type="eggNOG" id="COG0515">
    <property type="taxonomic scope" value="Bacteria"/>
</dbReference>
<name>A0A1H7S815_STRJI</name>
<dbReference type="PANTHER" id="PTHR43289">
    <property type="entry name" value="MITOGEN-ACTIVATED PROTEIN KINASE KINASE KINASE 20-RELATED"/>
    <property type="match status" value="1"/>
</dbReference>
<dbReference type="SUPFAM" id="SSF56112">
    <property type="entry name" value="Protein kinase-like (PK-like)"/>
    <property type="match status" value="1"/>
</dbReference>
<dbReference type="InterPro" id="IPR017441">
    <property type="entry name" value="Protein_kinase_ATP_BS"/>
</dbReference>
<dbReference type="EMBL" id="FOAZ01000011">
    <property type="protein sequence ID" value="SEL68791.1"/>
    <property type="molecule type" value="Genomic_DNA"/>
</dbReference>
<evidence type="ECO:0000256" key="1">
    <source>
        <dbReference type="ARBA" id="ARBA00022679"/>
    </source>
</evidence>
<feature type="domain" description="Protein kinase" evidence="7">
    <location>
        <begin position="37"/>
        <end position="296"/>
    </location>
</feature>
<reference evidence="9" key="1">
    <citation type="submission" date="2016-10" db="EMBL/GenBank/DDBJ databases">
        <authorList>
            <person name="Varghese N."/>
        </authorList>
    </citation>
    <scope>NUCLEOTIDE SEQUENCE [LARGE SCALE GENOMIC DNA]</scope>
    <source>
        <strain evidence="9">DSM 45096 / BCRC 16803 / CGMCC 4.1857 / CIP 109030 / JCM 12277 / KCTC 19219 / NBRC 100920 / 33214</strain>
    </source>
</reference>
<accession>A0A1H7S815</accession>
<dbReference type="GO" id="GO:0004674">
    <property type="term" value="F:protein serine/threonine kinase activity"/>
    <property type="evidence" value="ECO:0007669"/>
    <property type="project" value="UniProtKB-KW"/>
</dbReference>
<dbReference type="AlphaFoldDB" id="A0A1H7S815"/>
<dbReference type="SMART" id="SM00220">
    <property type="entry name" value="S_TKc"/>
    <property type="match status" value="1"/>
</dbReference>
<dbReference type="GO" id="GO:0005524">
    <property type="term" value="F:ATP binding"/>
    <property type="evidence" value="ECO:0007669"/>
    <property type="project" value="UniProtKB-UniRule"/>
</dbReference>
<keyword evidence="8" id="KW-0723">Serine/threonine-protein kinase</keyword>